<proteinExistence type="predicted"/>
<name>A0ABV7R2B6_9RHOB</name>
<evidence type="ECO:0008006" key="3">
    <source>
        <dbReference type="Google" id="ProtNLM"/>
    </source>
</evidence>
<keyword evidence="2" id="KW-1185">Reference proteome</keyword>
<accession>A0ABV7R2B6</accession>
<protein>
    <recommendedName>
        <fullName evidence="3">Membrane-associated oxidoreductase</fullName>
    </recommendedName>
</protein>
<feature type="non-terminal residue" evidence="1">
    <location>
        <position position="550"/>
    </location>
</feature>
<evidence type="ECO:0000313" key="2">
    <source>
        <dbReference type="Proteomes" id="UP001595721"/>
    </source>
</evidence>
<reference evidence="2" key="1">
    <citation type="journal article" date="2019" name="Int. J. Syst. Evol. Microbiol.">
        <title>The Global Catalogue of Microorganisms (GCM) 10K type strain sequencing project: providing services to taxonomists for standard genome sequencing and annotation.</title>
        <authorList>
            <consortium name="The Broad Institute Genomics Platform"/>
            <consortium name="The Broad Institute Genome Sequencing Center for Infectious Disease"/>
            <person name="Wu L."/>
            <person name="Ma J."/>
        </authorList>
    </citation>
    <scope>NUCLEOTIDE SEQUENCE [LARGE SCALE GENOMIC DNA]</scope>
    <source>
        <strain evidence="2">KCTC 42899</strain>
    </source>
</reference>
<organism evidence="1 2">
    <name type="scientific">Paracoccus mangrovi</name>
    <dbReference type="NCBI Taxonomy" id="1715645"/>
    <lineage>
        <taxon>Bacteria</taxon>
        <taxon>Pseudomonadati</taxon>
        <taxon>Pseudomonadota</taxon>
        <taxon>Alphaproteobacteria</taxon>
        <taxon>Rhodobacterales</taxon>
        <taxon>Paracoccaceae</taxon>
        <taxon>Paracoccus</taxon>
    </lineage>
</organism>
<evidence type="ECO:0000313" key="1">
    <source>
        <dbReference type="EMBL" id="MFC3528461.1"/>
    </source>
</evidence>
<comment type="caution">
    <text evidence="1">The sequence shown here is derived from an EMBL/GenBank/DDBJ whole genome shotgun (WGS) entry which is preliminary data.</text>
</comment>
<gene>
    <name evidence="1" type="ORF">ACFOMH_09765</name>
</gene>
<dbReference type="Proteomes" id="UP001595721">
    <property type="component" value="Unassembled WGS sequence"/>
</dbReference>
<dbReference type="EMBL" id="JBHRXJ010000006">
    <property type="protein sequence ID" value="MFC3528461.1"/>
    <property type="molecule type" value="Genomic_DNA"/>
</dbReference>
<dbReference type="RefSeq" id="WP_377744199.1">
    <property type="nucleotide sequence ID" value="NZ_JBHRXJ010000006.1"/>
</dbReference>
<sequence>MKVEDFGKLTKAETGLIAHLRAGKPGVYSVSGSVPPENAPKDLHIRASLIRALVLKQVEDCPLPERGLRVMGAYIYGDSPKGGGTSGLDLEGATLDNDLALLKCRFPDPILLRSARLASLFLSGSELAKGLLADRLEAKGGVFLRNLEAAGKIRVLGAKLGGDLSCTGAKLNAKGEALNADGLEAQGGIFLNNFEAAGEIRLLGAKLGGNLSCTGAKLNATGNALSADGLEAKGSVFLDNLEAEGEIRLLGAKLGSNLSCAGAKLNATEDALSADRLEVAGSVFLDNLEAAGEIRLLSAKLGGDLSCTDAKLNAKGKALNASGATIAGNWFWRSGAQSKGAIDLTAAQIGTICDDPTCWPPEVLLHRCRYGAFTGKGVSGRERIDWLSRMKPREYGHDFWPHPYEECARALREAGHGTDAREVLIEKERLQRKARRRALRKELQSARALRDRSARSEGFAPNADRVVGAWFRLNIARIWDWTLGKSVDYGRRPGKAALWLACLWLLGAFMFARAAGFGGSIRNSVYLTGPMRFSDTVRRRNALRTLWPAD</sequence>